<accession>A0A6J6A7B3</accession>
<gene>
    <name evidence="2" type="ORF">UFOPK2656_02266</name>
    <name evidence="3" type="ORF">UFOPK3267_02040</name>
    <name evidence="4" type="ORF">UFOPK3651_02789</name>
    <name evidence="5" type="ORF">UFOPK3931_00274</name>
    <name evidence="1" type="ORF">UFOPK4189_02078</name>
</gene>
<dbReference type="EMBL" id="CAEZYF010000015">
    <property type="protein sequence ID" value="CAB4733028.1"/>
    <property type="molecule type" value="Genomic_DNA"/>
</dbReference>
<evidence type="ECO:0000313" key="3">
    <source>
        <dbReference type="EMBL" id="CAB4852361.1"/>
    </source>
</evidence>
<sequence>MNVGTSFRIVGAVLRRPQLWLTALRQWRRTTPSDWWKHRPFMPLPSAGYLKFRLVTQYGDSNARVEPADVLNYLAWCRHHDQAA</sequence>
<proteinExistence type="predicted"/>
<reference evidence="1" key="1">
    <citation type="submission" date="2020-05" db="EMBL/GenBank/DDBJ databases">
        <authorList>
            <person name="Chiriac C."/>
            <person name="Salcher M."/>
            <person name="Ghai R."/>
            <person name="Kavagutti S V."/>
        </authorList>
    </citation>
    <scope>NUCLEOTIDE SEQUENCE</scope>
</reference>
<name>A0A6J6A7B3_9ZZZZ</name>
<evidence type="ECO:0000313" key="2">
    <source>
        <dbReference type="EMBL" id="CAB4733028.1"/>
    </source>
</evidence>
<dbReference type="AlphaFoldDB" id="A0A6J6A7B3"/>
<evidence type="ECO:0000313" key="1">
    <source>
        <dbReference type="EMBL" id="CAB4364315.1"/>
    </source>
</evidence>
<dbReference type="EMBL" id="CAFBOL010000004">
    <property type="protein sequence ID" value="CAB4972879.1"/>
    <property type="molecule type" value="Genomic_DNA"/>
</dbReference>
<protein>
    <submittedName>
        <fullName evidence="1">Unannotated protein</fullName>
    </submittedName>
</protein>
<dbReference type="EMBL" id="CAFBIY010000125">
    <property type="protein sequence ID" value="CAB4852361.1"/>
    <property type="molecule type" value="Genomic_DNA"/>
</dbReference>
<evidence type="ECO:0000313" key="4">
    <source>
        <dbReference type="EMBL" id="CAB4950152.1"/>
    </source>
</evidence>
<evidence type="ECO:0000313" key="5">
    <source>
        <dbReference type="EMBL" id="CAB4972879.1"/>
    </source>
</evidence>
<dbReference type="EMBL" id="CAFBMT010000021">
    <property type="protein sequence ID" value="CAB4950152.1"/>
    <property type="molecule type" value="Genomic_DNA"/>
</dbReference>
<dbReference type="EMBL" id="CAESGF010000012">
    <property type="protein sequence ID" value="CAB4364315.1"/>
    <property type="molecule type" value="Genomic_DNA"/>
</dbReference>
<organism evidence="1">
    <name type="scientific">freshwater metagenome</name>
    <dbReference type="NCBI Taxonomy" id="449393"/>
    <lineage>
        <taxon>unclassified sequences</taxon>
        <taxon>metagenomes</taxon>
        <taxon>ecological metagenomes</taxon>
    </lineage>
</organism>